<dbReference type="RefSeq" id="WP_147188614.1">
    <property type="nucleotide sequence ID" value="NZ_CP042435.1"/>
</dbReference>
<dbReference type="Proteomes" id="UP000321533">
    <property type="component" value="Chromosome"/>
</dbReference>
<protein>
    <submittedName>
        <fullName evidence="1">Uncharacterized protein</fullName>
    </submittedName>
</protein>
<dbReference type="OrthoDB" id="677490at2"/>
<sequence>MKKYLTIICCCLLLACQKGIHWDIASTGNLLKDESGNCLPVSVSGVYVADSGINSNNFITVDVNVTGIGTYNIYTDSIDGFVFKASGEFKNSGVNHVKLVCNGKPVAADTNYFTIHYDTSICEAVVIVKTNTVPPAKFSLQGAPGECLNNSVIGTYTKGVTLDSNNKINISVDVITQGRYTVTTDTVNGYSFTTSGVFESKGIQTIAIYPKGIPQKEGIDVFNVTSDSVSCSLQVKVNSDDAQFTLEGSPGECMKDSLTGTFVKGIGLDTFSKVEISVDVTLPGKYVVNTDVVNGYSFKGGGVFATTGVQTISLYADGTPVNAGTDVFSVTAGNSLCSFSVIVLPGVTSVTGDDLFPLTDSSYWVYDDLFNKGNLFKRSITGDSSTNGKVYKIMQQTDSYNISDQSLFRRDGNNYFEYAKEDKYTGSFQYAKSLYTELFFLKQNVAQNEYWESPEFKDEATFNQVIILKYDYKCLKSNGVVTVNGKAFANVWIIEMRPQIRTLTDPWGDTNEIYTYYYAKGVGLIYYKAISNFGYRKAEMQISSWLVK</sequence>
<dbReference type="KEGG" id="pgin:FRZ67_05665"/>
<name>A0A5B8V5Y8_9BACT</name>
<reference evidence="1 2" key="1">
    <citation type="journal article" date="2016" name="Int. J. Syst. Evol. Microbiol.">
        <title>Panacibacter ginsenosidivorans gen. nov., sp. nov., with ginsenoside converting activity isolated from soil of a ginseng field.</title>
        <authorList>
            <person name="Siddiqi M.Z."/>
            <person name="Muhammad Shafi S."/>
            <person name="Choi K.D."/>
            <person name="Im W.T."/>
        </authorList>
    </citation>
    <scope>NUCLEOTIDE SEQUENCE [LARGE SCALE GENOMIC DNA]</scope>
    <source>
        <strain evidence="1 2">Gsoil1550</strain>
    </source>
</reference>
<accession>A0A5B8V5Y8</accession>
<proteinExistence type="predicted"/>
<dbReference type="PROSITE" id="PS51257">
    <property type="entry name" value="PROKAR_LIPOPROTEIN"/>
    <property type="match status" value="1"/>
</dbReference>
<organism evidence="1 2">
    <name type="scientific">Panacibacter ginsenosidivorans</name>
    <dbReference type="NCBI Taxonomy" id="1813871"/>
    <lineage>
        <taxon>Bacteria</taxon>
        <taxon>Pseudomonadati</taxon>
        <taxon>Bacteroidota</taxon>
        <taxon>Chitinophagia</taxon>
        <taxon>Chitinophagales</taxon>
        <taxon>Chitinophagaceae</taxon>
        <taxon>Panacibacter</taxon>
    </lineage>
</organism>
<gene>
    <name evidence="1" type="ORF">FRZ67_05665</name>
</gene>
<dbReference type="AlphaFoldDB" id="A0A5B8V5Y8"/>
<evidence type="ECO:0000313" key="2">
    <source>
        <dbReference type="Proteomes" id="UP000321533"/>
    </source>
</evidence>
<dbReference type="EMBL" id="CP042435">
    <property type="protein sequence ID" value="QEC66814.1"/>
    <property type="molecule type" value="Genomic_DNA"/>
</dbReference>
<keyword evidence="2" id="KW-1185">Reference proteome</keyword>
<evidence type="ECO:0000313" key="1">
    <source>
        <dbReference type="EMBL" id="QEC66814.1"/>
    </source>
</evidence>